<protein>
    <recommendedName>
        <fullName evidence="3">Type 1 fimbrial protein</fullName>
    </recommendedName>
</protein>
<keyword evidence="1" id="KW-0732">Signal</keyword>
<dbReference type="EMBL" id="AAIVAV010000030">
    <property type="protein sequence ID" value="ECI4011696.1"/>
    <property type="molecule type" value="Genomic_DNA"/>
</dbReference>
<dbReference type="Proteomes" id="UP000839598">
    <property type="component" value="Unassembled WGS sequence"/>
</dbReference>
<feature type="signal peptide" evidence="1">
    <location>
        <begin position="1"/>
        <end position="24"/>
    </location>
</feature>
<reference evidence="2" key="1">
    <citation type="submission" date="2018-06" db="EMBL/GenBank/DDBJ databases">
        <authorList>
            <person name="Ashton P.M."/>
            <person name="Dallman T."/>
            <person name="Nair S."/>
            <person name="De Pinna E."/>
            <person name="Peters T."/>
            <person name="Grant K."/>
        </authorList>
    </citation>
    <scope>NUCLEOTIDE SEQUENCE [LARGE SCALE GENOMIC DNA]</scope>
    <source>
        <strain evidence="2">275803</strain>
    </source>
</reference>
<evidence type="ECO:0000256" key="1">
    <source>
        <dbReference type="SAM" id="SignalP"/>
    </source>
</evidence>
<gene>
    <name evidence="2" type="ORF">DN310_20825</name>
</gene>
<sequence length="205" mass="21606">MKTVKIVVYTLMTGLLLCSAGVMADDGNSVPARSNGSLAISGLVDDGTCRISVSGTEQVFSVPHDVVNSHVAGDILGERRATFMLSGCAGKNVFVDINPKKFQPNGAFGGVGVFDDVSPVAYRLAVSAQNDSTINGGSAWKGYKHVISDSPIVFGGVGHWVFDFIPDSNLYPLVVSTVLIKISDSIPGNTTSRVSTGYVYNFTYS</sequence>
<name>A0A5Y3MZ83_SALER</name>
<evidence type="ECO:0000313" key="2">
    <source>
        <dbReference type="EMBL" id="ECI4011696.1"/>
    </source>
</evidence>
<comment type="caution">
    <text evidence="2">The sequence shown here is derived from an EMBL/GenBank/DDBJ whole genome shotgun (WGS) entry which is preliminary data.</text>
</comment>
<organism evidence="2">
    <name type="scientific">Salmonella enterica subsp. salamae</name>
    <dbReference type="NCBI Taxonomy" id="59202"/>
    <lineage>
        <taxon>Bacteria</taxon>
        <taxon>Pseudomonadati</taxon>
        <taxon>Pseudomonadota</taxon>
        <taxon>Gammaproteobacteria</taxon>
        <taxon>Enterobacterales</taxon>
        <taxon>Enterobacteriaceae</taxon>
        <taxon>Salmonella</taxon>
    </lineage>
</organism>
<dbReference type="AlphaFoldDB" id="A0A5Y3MZ83"/>
<feature type="chain" id="PRO_5024831591" description="Type 1 fimbrial protein" evidence="1">
    <location>
        <begin position="25"/>
        <end position="205"/>
    </location>
</feature>
<accession>A0A5Y3MZ83</accession>
<proteinExistence type="predicted"/>
<evidence type="ECO:0008006" key="3">
    <source>
        <dbReference type="Google" id="ProtNLM"/>
    </source>
</evidence>